<dbReference type="SMART" id="SM00346">
    <property type="entry name" value="HTH_ICLR"/>
    <property type="match status" value="1"/>
</dbReference>
<name>A0A3N6LX95_NATCH</name>
<evidence type="ECO:0000259" key="5">
    <source>
        <dbReference type="PROSITE" id="PS51078"/>
    </source>
</evidence>
<dbReference type="GO" id="GO:0045892">
    <property type="term" value="P:negative regulation of DNA-templated transcription"/>
    <property type="evidence" value="ECO:0007669"/>
    <property type="project" value="TreeGrafter"/>
</dbReference>
<dbReference type="Gene3D" id="3.30.450.40">
    <property type="match status" value="1"/>
</dbReference>
<evidence type="ECO:0000313" key="6">
    <source>
        <dbReference type="EMBL" id="RQG95368.1"/>
    </source>
</evidence>
<dbReference type="Proteomes" id="UP000282323">
    <property type="component" value="Unassembled WGS sequence"/>
</dbReference>
<dbReference type="Pfam" id="PF01022">
    <property type="entry name" value="HTH_5"/>
    <property type="match status" value="1"/>
</dbReference>
<dbReference type="InterPro" id="IPR036388">
    <property type="entry name" value="WH-like_DNA-bd_sf"/>
</dbReference>
<keyword evidence="1" id="KW-0805">Transcription regulation</keyword>
<sequence>MTRYWCPEYRIPTGRSVYRHSIPRPRLPGINTFMVHQFVALRMPDPNNTVDALGTTVEIVNTLSRNGPSGVTELSNRLDIPKSTIFVHLNTLRNHGLVINENDQYRLTYRFVEVGQRMLRGDRLYEHGHQEVRNLAEETGLLANLMVKEGDYGVYLCSISGSESINLQAIAGDRAPLHATGLGQAILAHLPESQVSDIITSRGLEPETPNTITDSDELLDRLSNVRERGFATDDEEYLQGVKCIAVPIHGDSTVAGALSVSGPSSQVERRKSELKNAVIEKANVIELNIVYQ</sequence>
<dbReference type="EMBL" id="REGA01000005">
    <property type="protein sequence ID" value="RQG95368.1"/>
    <property type="molecule type" value="Genomic_DNA"/>
</dbReference>
<evidence type="ECO:0000259" key="4">
    <source>
        <dbReference type="PROSITE" id="PS51077"/>
    </source>
</evidence>
<reference evidence="6 7" key="1">
    <citation type="submission" date="2018-10" db="EMBL/GenBank/DDBJ databases">
        <title>Natrarchaeobius chitinivorans gen. nov., sp. nov., and Natrarchaeobius haloalkaliphilus sp. nov., alkaliphilic, chitin-utilizing haloarchaea from hypersaline alkaline lakes.</title>
        <authorList>
            <person name="Sorokin D.Y."/>
            <person name="Elcheninov A.G."/>
            <person name="Kostrikina N.A."/>
            <person name="Bale N.J."/>
            <person name="Sinninghe Damste J.S."/>
            <person name="Khijniak T.V."/>
            <person name="Kublanov I.V."/>
            <person name="Toshchakov S.V."/>
        </authorList>
    </citation>
    <scope>NUCLEOTIDE SEQUENCE [LARGE SCALE GENOMIC DNA]</scope>
    <source>
        <strain evidence="6 7">AArcht4T</strain>
    </source>
</reference>
<dbReference type="InterPro" id="IPR050707">
    <property type="entry name" value="HTH_MetabolicPath_Reg"/>
</dbReference>
<dbReference type="InterPro" id="IPR029016">
    <property type="entry name" value="GAF-like_dom_sf"/>
</dbReference>
<dbReference type="AlphaFoldDB" id="A0A3N6LX95"/>
<dbReference type="SUPFAM" id="SSF46785">
    <property type="entry name" value="Winged helix' DNA-binding domain"/>
    <property type="match status" value="1"/>
</dbReference>
<dbReference type="InterPro" id="IPR011991">
    <property type="entry name" value="ArsR-like_HTH"/>
</dbReference>
<dbReference type="PANTHER" id="PTHR30136">
    <property type="entry name" value="HELIX-TURN-HELIX TRANSCRIPTIONAL REGULATOR, ICLR FAMILY"/>
    <property type="match status" value="1"/>
</dbReference>
<dbReference type="PANTHER" id="PTHR30136:SF35">
    <property type="entry name" value="HTH-TYPE TRANSCRIPTIONAL REGULATOR RV1719"/>
    <property type="match status" value="1"/>
</dbReference>
<evidence type="ECO:0000256" key="2">
    <source>
        <dbReference type="ARBA" id="ARBA00023125"/>
    </source>
</evidence>
<protein>
    <submittedName>
        <fullName evidence="6">IclR family transcriptional regulator</fullName>
    </submittedName>
</protein>
<dbReference type="InterPro" id="IPR036390">
    <property type="entry name" value="WH_DNA-bd_sf"/>
</dbReference>
<dbReference type="GO" id="GO:0003677">
    <property type="term" value="F:DNA binding"/>
    <property type="evidence" value="ECO:0007669"/>
    <property type="project" value="UniProtKB-KW"/>
</dbReference>
<feature type="domain" description="IclR-ED" evidence="5">
    <location>
        <begin position="110"/>
        <end position="292"/>
    </location>
</feature>
<gene>
    <name evidence="6" type="ORF">EA473_07830</name>
</gene>
<dbReference type="PROSITE" id="PS51077">
    <property type="entry name" value="HTH_ICLR"/>
    <property type="match status" value="1"/>
</dbReference>
<dbReference type="InterPro" id="IPR001845">
    <property type="entry name" value="HTH_ArsR_DNA-bd_dom"/>
</dbReference>
<evidence type="ECO:0000313" key="7">
    <source>
        <dbReference type="Proteomes" id="UP000282323"/>
    </source>
</evidence>
<keyword evidence="7" id="KW-1185">Reference proteome</keyword>
<comment type="caution">
    <text evidence="6">The sequence shown here is derived from an EMBL/GenBank/DDBJ whole genome shotgun (WGS) entry which is preliminary data.</text>
</comment>
<dbReference type="SUPFAM" id="SSF55781">
    <property type="entry name" value="GAF domain-like"/>
    <property type="match status" value="1"/>
</dbReference>
<dbReference type="CDD" id="cd00090">
    <property type="entry name" value="HTH_ARSR"/>
    <property type="match status" value="1"/>
</dbReference>
<keyword evidence="3" id="KW-0804">Transcription</keyword>
<dbReference type="InterPro" id="IPR014757">
    <property type="entry name" value="Tscrpt_reg_IclR_C"/>
</dbReference>
<keyword evidence="2" id="KW-0238">DNA-binding</keyword>
<proteinExistence type="predicted"/>
<feature type="domain" description="HTH iclR-type" evidence="4">
    <location>
        <begin position="50"/>
        <end position="109"/>
    </location>
</feature>
<evidence type="ECO:0000256" key="1">
    <source>
        <dbReference type="ARBA" id="ARBA00023015"/>
    </source>
</evidence>
<accession>A0A3N6LX95</accession>
<dbReference type="InterPro" id="IPR005471">
    <property type="entry name" value="Tscrpt_reg_IclR_N"/>
</dbReference>
<dbReference type="PROSITE" id="PS51078">
    <property type="entry name" value="ICLR_ED"/>
    <property type="match status" value="1"/>
</dbReference>
<dbReference type="GO" id="GO:0003700">
    <property type="term" value="F:DNA-binding transcription factor activity"/>
    <property type="evidence" value="ECO:0007669"/>
    <property type="project" value="InterPro"/>
</dbReference>
<organism evidence="6 7">
    <name type="scientific">Natrarchaeobius chitinivorans</name>
    <dbReference type="NCBI Taxonomy" id="1679083"/>
    <lineage>
        <taxon>Archaea</taxon>
        <taxon>Methanobacteriati</taxon>
        <taxon>Methanobacteriota</taxon>
        <taxon>Stenosarchaea group</taxon>
        <taxon>Halobacteria</taxon>
        <taxon>Halobacteriales</taxon>
        <taxon>Natrialbaceae</taxon>
        <taxon>Natrarchaeobius</taxon>
    </lineage>
</organism>
<evidence type="ECO:0000256" key="3">
    <source>
        <dbReference type="ARBA" id="ARBA00023163"/>
    </source>
</evidence>
<dbReference type="Gene3D" id="1.10.10.10">
    <property type="entry name" value="Winged helix-like DNA-binding domain superfamily/Winged helix DNA-binding domain"/>
    <property type="match status" value="1"/>
</dbReference>
<dbReference type="Pfam" id="PF01614">
    <property type="entry name" value="IclR_C"/>
    <property type="match status" value="1"/>
</dbReference>